<evidence type="ECO:0000256" key="4">
    <source>
        <dbReference type="ARBA" id="ARBA00022690"/>
    </source>
</evidence>
<feature type="domain" description="BPTI/Kunitz inhibitor" evidence="10">
    <location>
        <begin position="614"/>
        <end position="664"/>
    </location>
</feature>
<evidence type="ECO:0000256" key="5">
    <source>
        <dbReference type="ARBA" id="ARBA00022729"/>
    </source>
</evidence>
<name>A0A4Y2PJ88_ARAVE</name>
<dbReference type="Pfam" id="PF00014">
    <property type="entry name" value="Kunitz_BPTI"/>
    <property type="match status" value="2"/>
</dbReference>
<gene>
    <name evidence="12" type="primary">Ppn_5</name>
    <name evidence="12" type="ORF">AVEN_47814_1</name>
</gene>
<dbReference type="FunFam" id="4.10.410.10:FF:000020">
    <property type="entry name" value="Collagen, type VI, alpha 3"/>
    <property type="match status" value="1"/>
</dbReference>
<keyword evidence="3" id="KW-0272">Extracellular matrix</keyword>
<dbReference type="Gene3D" id="4.10.410.10">
    <property type="entry name" value="Pancreatic trypsin inhibitor Kunitz domain"/>
    <property type="match status" value="2"/>
</dbReference>
<dbReference type="Gene3D" id="2.60.120.830">
    <property type="match status" value="1"/>
</dbReference>
<evidence type="ECO:0000313" key="12">
    <source>
        <dbReference type="EMBL" id="GBN51251.1"/>
    </source>
</evidence>
<dbReference type="SMART" id="SM00131">
    <property type="entry name" value="KU"/>
    <property type="match status" value="2"/>
</dbReference>
<dbReference type="InterPro" id="IPR050098">
    <property type="entry name" value="TFPI/VKTCI-like"/>
</dbReference>
<keyword evidence="7" id="KW-0654">Proteoglycan</keyword>
<evidence type="ECO:0000259" key="11">
    <source>
        <dbReference type="PROSITE" id="PS50878"/>
    </source>
</evidence>
<keyword evidence="6" id="KW-0722">Serine protease inhibitor</keyword>
<proteinExistence type="predicted"/>
<dbReference type="PROSITE" id="PS50878">
    <property type="entry name" value="RT_POL"/>
    <property type="match status" value="1"/>
</dbReference>
<comment type="caution">
    <text evidence="12">The sequence shown here is derived from an EMBL/GenBank/DDBJ whole genome shotgun (WGS) entry which is preliminary data.</text>
</comment>
<evidence type="ECO:0000256" key="2">
    <source>
        <dbReference type="ARBA" id="ARBA00022525"/>
    </source>
</evidence>
<organism evidence="12 13">
    <name type="scientific">Araneus ventricosus</name>
    <name type="common">Orbweaver spider</name>
    <name type="synonym">Epeira ventricosa</name>
    <dbReference type="NCBI Taxonomy" id="182803"/>
    <lineage>
        <taxon>Eukaryota</taxon>
        <taxon>Metazoa</taxon>
        <taxon>Ecdysozoa</taxon>
        <taxon>Arthropoda</taxon>
        <taxon>Chelicerata</taxon>
        <taxon>Arachnida</taxon>
        <taxon>Araneae</taxon>
        <taxon>Araneomorphae</taxon>
        <taxon>Entelegynae</taxon>
        <taxon>Araneoidea</taxon>
        <taxon>Araneidae</taxon>
        <taxon>Araneus</taxon>
    </lineage>
</organism>
<dbReference type="EMBL" id="BGPR01011419">
    <property type="protein sequence ID" value="GBN51251.1"/>
    <property type="molecule type" value="Genomic_DNA"/>
</dbReference>
<accession>A0A4Y2PJ88</accession>
<evidence type="ECO:0000256" key="3">
    <source>
        <dbReference type="ARBA" id="ARBA00022530"/>
    </source>
</evidence>
<dbReference type="PANTHER" id="PTHR10083:SF374">
    <property type="entry name" value="BPTI_KUNITZ INHIBITOR DOMAIN-CONTAINING PROTEIN"/>
    <property type="match status" value="1"/>
</dbReference>
<dbReference type="InterPro" id="IPR000884">
    <property type="entry name" value="TSP1_rpt"/>
</dbReference>
<dbReference type="InterPro" id="IPR020901">
    <property type="entry name" value="Prtase_inh_Kunz-CS"/>
</dbReference>
<dbReference type="Proteomes" id="UP000499080">
    <property type="component" value="Unassembled WGS sequence"/>
</dbReference>
<dbReference type="SUPFAM" id="SSF57362">
    <property type="entry name" value="BPTI-like"/>
    <property type="match status" value="2"/>
</dbReference>
<keyword evidence="13" id="KW-1185">Reference proteome</keyword>
<dbReference type="GO" id="GO:0004867">
    <property type="term" value="F:serine-type endopeptidase inhibitor activity"/>
    <property type="evidence" value="ECO:0007669"/>
    <property type="project" value="UniProtKB-KW"/>
</dbReference>
<keyword evidence="4" id="KW-0646">Protease inhibitor</keyword>
<protein>
    <submittedName>
        <fullName evidence="12">Papilin</fullName>
    </submittedName>
</protein>
<dbReference type="Pfam" id="PF00078">
    <property type="entry name" value="RVT_1"/>
    <property type="match status" value="1"/>
</dbReference>
<dbReference type="InterPro" id="IPR043502">
    <property type="entry name" value="DNA/RNA_pol_sf"/>
</dbReference>
<dbReference type="PROSITE" id="PS50279">
    <property type="entry name" value="BPTI_KUNITZ_2"/>
    <property type="match status" value="2"/>
</dbReference>
<sequence length="1111" mass="121818">MIQKLTFLLMCSQCEDSCSPSLQSRQVHCTNEKGAVFPDDSCDAATMPEVTKACQKPAQCNAVWRASEWSEAVGCDKVLGSTTKVDACGVCGGDGSSCRVVKGIFDEDDFKVEACLLPKAVGSCNEKIPLWYYDAGSESCESFTYGGCLGNNNRFVTKEACEQKCINPQPPGPSKLGCIDDECSGDGDLIISCEMATFGCCPDNVTVAKGFNGEGCIPEDCSNSSFGCCPDNITLATGPDNEGCFPEDCSNSTFGCCPDNETAATGLDYDGCDMPINCANTTYGCCSDNVTVAFGPDNEVCGNVTDCASSEFGCCEDNVTLASGPDFEGCDVTEVTTVSIEPLTTTPPPPACLNTTYGCCPDEVTTALGNNLEGCCFGMRFGCCPDNKTAALGRTFLGCACQTYPYGCCPDDITPAQGFNYQGCKCEHFRYGCCQDKITPAIGPNSEGCVCQLMQYGCCPDGRTPMTNERGDGCGCDSTRYGCCPDGRTAATREDLSGCPCNTLPYGCCPDGYTPAMSTDLRECPCTAQRYGCCLDGSTVALGPNYEGCPCDSTRFGCCLDGNTTAQGPNFYGCPCEAMRYGCCADGYTPAQGPRYEGCPDIVQPKPKIPTEVCGLPKDSGPCRNFSVRWHFDVNYGSCSRFWYGGCDGNGNKFATTEECEYTCVKPDGPVQPPVPDTYSPSLPTKEGGSATITEHTDAFRENRVNDDCSLNDNISINSDLDDLRPPQAEVSVTVTPQKVDALKDIMKIKIPIPQQFGFTPKLSTTHQLLRVTERILEDKTSKLTTAAIFLDISKAFDKVWIQGLIHKLISYKFPYYIIAIIHSYLQDRHFTVSVNNTDSTPRRINAGVPQGGILAPVIFLCFVNDIPKQKNITLSLYADDTAIIAQGKKTQDFVSALQNYVLNLESCLTRWKIQLNVDKTEAIIFRKLSNCPEVKLFDTPFPWKDEVKYLGIFLDKNLTFKSHIEHTRDKFNAAFRRHYSLICRNFRLSLNNKVLIYLAYLRPILVYASPIWACTAKTHLNKLEVLENKTIRMIINARWFQRNIDLRHALKTPSLKEFIQKLAENFFIKIPNCDNSTLQKIRYYDGSLLINKKRPRSILFNYIYTCNNLT</sequence>
<keyword evidence="8" id="KW-1015">Disulfide bond</keyword>
<dbReference type="OrthoDB" id="5950222at2759"/>
<dbReference type="CDD" id="cd00109">
    <property type="entry name" value="Kunitz-type"/>
    <property type="match status" value="1"/>
</dbReference>
<keyword evidence="2" id="KW-0964">Secreted</keyword>
<keyword evidence="9" id="KW-0325">Glycoprotein</keyword>
<feature type="domain" description="Reverse transcriptase" evidence="11">
    <location>
        <begin position="717"/>
        <end position="955"/>
    </location>
</feature>
<evidence type="ECO:0000256" key="7">
    <source>
        <dbReference type="ARBA" id="ARBA00022974"/>
    </source>
</evidence>
<evidence type="ECO:0000256" key="1">
    <source>
        <dbReference type="ARBA" id="ARBA00004498"/>
    </source>
</evidence>
<evidence type="ECO:0000259" key="10">
    <source>
        <dbReference type="PROSITE" id="PS50279"/>
    </source>
</evidence>
<dbReference type="CDD" id="cd01650">
    <property type="entry name" value="RT_nLTR_like"/>
    <property type="match status" value="1"/>
</dbReference>
<keyword evidence="5" id="KW-0732">Signal</keyword>
<evidence type="ECO:0000256" key="8">
    <source>
        <dbReference type="ARBA" id="ARBA00023157"/>
    </source>
</evidence>
<dbReference type="SUPFAM" id="SSF56672">
    <property type="entry name" value="DNA/RNA polymerases"/>
    <property type="match status" value="1"/>
</dbReference>
<dbReference type="PRINTS" id="PR00759">
    <property type="entry name" value="BASICPTASE"/>
</dbReference>
<dbReference type="CDD" id="cd22639">
    <property type="entry name" value="Kunitz_papilin_lacunin-like"/>
    <property type="match status" value="1"/>
</dbReference>
<evidence type="ECO:0000256" key="6">
    <source>
        <dbReference type="ARBA" id="ARBA00022900"/>
    </source>
</evidence>
<comment type="subcellular location">
    <subcellularLocation>
        <location evidence="1">Secreted</location>
        <location evidence="1">Extracellular space</location>
        <location evidence="1">Extracellular matrix</location>
    </subcellularLocation>
</comment>
<feature type="domain" description="BPTI/Kunitz inhibitor" evidence="10">
    <location>
        <begin position="115"/>
        <end position="165"/>
    </location>
</feature>
<evidence type="ECO:0000256" key="9">
    <source>
        <dbReference type="ARBA" id="ARBA00023180"/>
    </source>
</evidence>
<reference evidence="12 13" key="1">
    <citation type="journal article" date="2019" name="Sci. Rep.">
        <title>Orb-weaving spider Araneus ventricosus genome elucidates the spidroin gene catalogue.</title>
        <authorList>
            <person name="Kono N."/>
            <person name="Nakamura H."/>
            <person name="Ohtoshi R."/>
            <person name="Moran D.A.P."/>
            <person name="Shinohara A."/>
            <person name="Yoshida Y."/>
            <person name="Fujiwara M."/>
            <person name="Mori M."/>
            <person name="Tomita M."/>
            <person name="Arakawa K."/>
        </authorList>
    </citation>
    <scope>NUCLEOTIDE SEQUENCE [LARGE SCALE GENOMIC DNA]</scope>
</reference>
<dbReference type="PANTHER" id="PTHR10083">
    <property type="entry name" value="KUNITZ-TYPE PROTEASE INHIBITOR-RELATED"/>
    <property type="match status" value="1"/>
</dbReference>
<dbReference type="PROSITE" id="PS00280">
    <property type="entry name" value="BPTI_KUNITZ_1"/>
    <property type="match status" value="2"/>
</dbReference>
<dbReference type="InterPro" id="IPR002223">
    <property type="entry name" value="Kunitz_BPTI"/>
</dbReference>
<dbReference type="PROSITE" id="PS50092">
    <property type="entry name" value="TSP1"/>
    <property type="match status" value="1"/>
</dbReference>
<dbReference type="GO" id="GO:0071897">
    <property type="term" value="P:DNA biosynthetic process"/>
    <property type="evidence" value="ECO:0007669"/>
    <property type="project" value="UniProtKB-ARBA"/>
</dbReference>
<dbReference type="InterPro" id="IPR036880">
    <property type="entry name" value="Kunitz_BPTI_sf"/>
</dbReference>
<dbReference type="FunFam" id="4.10.410.10:FF:000017">
    <property type="entry name" value="papilin isoform X2"/>
    <property type="match status" value="1"/>
</dbReference>
<dbReference type="InterPro" id="IPR000477">
    <property type="entry name" value="RT_dom"/>
</dbReference>
<dbReference type="AlphaFoldDB" id="A0A4Y2PJ88"/>
<evidence type="ECO:0000313" key="13">
    <source>
        <dbReference type="Proteomes" id="UP000499080"/>
    </source>
</evidence>